<dbReference type="InterPro" id="IPR045596">
    <property type="entry name" value="DUF6459"/>
</dbReference>
<sequence>MLESSASPVYTRRRTERAPVFEPPLDSGATGAPAAPAPRRREVTDHAVVRLRGPHRSAHDGRSPDRRSGPPVAASRGDNDADALRFAERSVRLVLEVIDGRRPLGQLRSLVEPTVLAAVETLARTGVAERRLGAAVLVTMKAAEVTENGAEVFGGYERGRRRFAIAARLVLRRGRWRIAALRMR</sequence>
<protein>
    <recommendedName>
        <fullName evidence="4">Alanine, arginine and proline rich protein</fullName>
    </recommendedName>
</protein>
<name>A0A7X6RHH9_9NOCA</name>
<dbReference type="Proteomes" id="UP000523447">
    <property type="component" value="Unassembled WGS sequence"/>
</dbReference>
<dbReference type="AlphaFoldDB" id="A0A7X6RHH9"/>
<gene>
    <name evidence="2" type="ORF">HGA07_10445</name>
</gene>
<organism evidence="2 3">
    <name type="scientific">Nocardia veterana</name>
    <dbReference type="NCBI Taxonomy" id="132249"/>
    <lineage>
        <taxon>Bacteria</taxon>
        <taxon>Bacillati</taxon>
        <taxon>Actinomycetota</taxon>
        <taxon>Actinomycetes</taxon>
        <taxon>Mycobacteriales</taxon>
        <taxon>Nocardiaceae</taxon>
        <taxon>Nocardia</taxon>
    </lineage>
</organism>
<accession>A0A7X6RHH9</accession>
<evidence type="ECO:0000256" key="1">
    <source>
        <dbReference type="SAM" id="MobiDB-lite"/>
    </source>
</evidence>
<feature type="compositionally biased region" description="Basic and acidic residues" evidence="1">
    <location>
        <begin position="39"/>
        <end position="48"/>
    </location>
</feature>
<dbReference type="RefSeq" id="WP_051031812.1">
    <property type="nucleotide sequence ID" value="NZ_CAWPHS010000067.1"/>
</dbReference>
<comment type="caution">
    <text evidence="2">The sequence shown here is derived from an EMBL/GenBank/DDBJ whole genome shotgun (WGS) entry which is preliminary data.</text>
</comment>
<reference evidence="2 3" key="1">
    <citation type="submission" date="2020-04" db="EMBL/GenBank/DDBJ databases">
        <title>MicrobeNet Type strains.</title>
        <authorList>
            <person name="Nicholson A.C."/>
        </authorList>
    </citation>
    <scope>NUCLEOTIDE SEQUENCE [LARGE SCALE GENOMIC DNA]</scope>
    <source>
        <strain evidence="2 3">DSM 44445</strain>
    </source>
</reference>
<keyword evidence="3" id="KW-1185">Reference proteome</keyword>
<dbReference type="EMBL" id="JAAXPE010000007">
    <property type="protein sequence ID" value="NKY86045.1"/>
    <property type="molecule type" value="Genomic_DNA"/>
</dbReference>
<feature type="region of interest" description="Disordered" evidence="1">
    <location>
        <begin position="1"/>
        <end position="80"/>
    </location>
</feature>
<evidence type="ECO:0000313" key="2">
    <source>
        <dbReference type="EMBL" id="NKY86045.1"/>
    </source>
</evidence>
<dbReference type="Pfam" id="PF20060">
    <property type="entry name" value="DUF6459"/>
    <property type="match status" value="1"/>
</dbReference>
<evidence type="ECO:0000313" key="3">
    <source>
        <dbReference type="Proteomes" id="UP000523447"/>
    </source>
</evidence>
<feature type="compositionally biased region" description="Basic and acidic residues" evidence="1">
    <location>
        <begin position="57"/>
        <end position="68"/>
    </location>
</feature>
<evidence type="ECO:0008006" key="4">
    <source>
        <dbReference type="Google" id="ProtNLM"/>
    </source>
</evidence>
<proteinExistence type="predicted"/>